<dbReference type="EMBL" id="VRMN01000001">
    <property type="protein sequence ID" value="KAA8498440.1"/>
    <property type="molecule type" value="Genomic_DNA"/>
</dbReference>
<dbReference type="AlphaFoldDB" id="A0A5J4Z5C6"/>
<name>A0A5J4Z5C6_PORPP</name>
<feature type="compositionally biased region" description="Polar residues" evidence="1">
    <location>
        <begin position="1"/>
        <end position="13"/>
    </location>
</feature>
<keyword evidence="3" id="KW-1185">Reference proteome</keyword>
<feature type="compositionally biased region" description="Basic and acidic residues" evidence="1">
    <location>
        <begin position="16"/>
        <end position="26"/>
    </location>
</feature>
<evidence type="ECO:0000313" key="2">
    <source>
        <dbReference type="EMBL" id="KAA8498440.1"/>
    </source>
</evidence>
<evidence type="ECO:0000313" key="3">
    <source>
        <dbReference type="Proteomes" id="UP000324585"/>
    </source>
</evidence>
<dbReference type="Proteomes" id="UP000324585">
    <property type="component" value="Unassembled WGS sequence"/>
</dbReference>
<gene>
    <name evidence="2" type="ORF">FVE85_6025</name>
</gene>
<evidence type="ECO:0000256" key="1">
    <source>
        <dbReference type="SAM" id="MobiDB-lite"/>
    </source>
</evidence>
<protein>
    <submittedName>
        <fullName evidence="2">Uncharacterized protein</fullName>
    </submittedName>
</protein>
<feature type="compositionally biased region" description="Basic and acidic residues" evidence="1">
    <location>
        <begin position="57"/>
        <end position="71"/>
    </location>
</feature>
<feature type="region of interest" description="Disordered" evidence="1">
    <location>
        <begin position="57"/>
        <end position="83"/>
    </location>
</feature>
<organism evidence="2 3">
    <name type="scientific">Porphyridium purpureum</name>
    <name type="common">Red alga</name>
    <name type="synonym">Porphyridium cruentum</name>
    <dbReference type="NCBI Taxonomy" id="35688"/>
    <lineage>
        <taxon>Eukaryota</taxon>
        <taxon>Rhodophyta</taxon>
        <taxon>Bangiophyceae</taxon>
        <taxon>Porphyridiales</taxon>
        <taxon>Porphyridiaceae</taxon>
        <taxon>Porphyridium</taxon>
    </lineage>
</organism>
<proteinExistence type="predicted"/>
<sequence length="194" mass="21000">MDQIGVQSQSHITAFNERESVSHDEGVPPVSRYVPIQDAMGKPNFKTQVHLLRPAERFDGGNAGRDPRRGSNPDPASSKVVSDADLGASAVKLMTNRGTDASAQDLDLYIDGLAHARQREQDLGEASHFLLRRASSLSREALVTGDPDLTYSNAWRLGMSAPKPPSRFSRKSENMCILSTDCAPGVTTPTNVLV</sequence>
<feature type="region of interest" description="Disordered" evidence="1">
    <location>
        <begin position="1"/>
        <end position="30"/>
    </location>
</feature>
<accession>A0A5J4Z5C6</accession>
<comment type="caution">
    <text evidence="2">The sequence shown here is derived from an EMBL/GenBank/DDBJ whole genome shotgun (WGS) entry which is preliminary data.</text>
</comment>
<reference evidence="3" key="1">
    <citation type="journal article" date="2019" name="Nat. Commun.">
        <title>Expansion of phycobilisome linker gene families in mesophilic red algae.</title>
        <authorList>
            <person name="Lee J."/>
            <person name="Kim D."/>
            <person name="Bhattacharya D."/>
            <person name="Yoon H.S."/>
        </authorList>
    </citation>
    <scope>NUCLEOTIDE SEQUENCE [LARGE SCALE GENOMIC DNA]</scope>
    <source>
        <strain evidence="3">CCMP 1328</strain>
    </source>
</reference>